<feature type="domain" description="HTH cro/C1-type" evidence="1">
    <location>
        <begin position="5"/>
        <end position="54"/>
    </location>
</feature>
<dbReference type="PROSITE" id="PS50943">
    <property type="entry name" value="HTH_CROC1"/>
    <property type="match status" value="1"/>
</dbReference>
<sequence length="67" mass="7749">MIMAKRKVSISHLSRKTGLSRTTIFNLYYEKSKGIEFVTLDKICKALQCSVDDVIIFPIEREKEVVK</sequence>
<organism evidence="2 3">
    <name type="scientific">Sporolactobacillus shoreicorticis</name>
    <dbReference type="NCBI Taxonomy" id="1923877"/>
    <lineage>
        <taxon>Bacteria</taxon>
        <taxon>Bacillati</taxon>
        <taxon>Bacillota</taxon>
        <taxon>Bacilli</taxon>
        <taxon>Bacillales</taxon>
        <taxon>Sporolactobacillaceae</taxon>
        <taxon>Sporolactobacillus</taxon>
    </lineage>
</organism>
<dbReference type="SUPFAM" id="SSF47413">
    <property type="entry name" value="lambda repressor-like DNA-binding domains"/>
    <property type="match status" value="1"/>
</dbReference>
<proteinExistence type="predicted"/>
<dbReference type="InterPro" id="IPR010982">
    <property type="entry name" value="Lambda_DNA-bd_dom_sf"/>
</dbReference>
<gene>
    <name evidence="2" type="ORF">ACFSUE_19430</name>
</gene>
<comment type="caution">
    <text evidence="2">The sequence shown here is derived from an EMBL/GenBank/DDBJ whole genome shotgun (WGS) entry which is preliminary data.</text>
</comment>
<evidence type="ECO:0000313" key="2">
    <source>
        <dbReference type="EMBL" id="MFD2695779.1"/>
    </source>
</evidence>
<dbReference type="RefSeq" id="WP_309247065.1">
    <property type="nucleotide sequence ID" value="NZ_JAMXWM010000046.1"/>
</dbReference>
<dbReference type="Proteomes" id="UP001597399">
    <property type="component" value="Unassembled WGS sequence"/>
</dbReference>
<evidence type="ECO:0000259" key="1">
    <source>
        <dbReference type="PROSITE" id="PS50943"/>
    </source>
</evidence>
<dbReference type="PANTHER" id="PTHR37301">
    <property type="entry name" value="DNA-BINDING PROTEIN-RELATED"/>
    <property type="match status" value="1"/>
</dbReference>
<dbReference type="InterPro" id="IPR001387">
    <property type="entry name" value="Cro/C1-type_HTH"/>
</dbReference>
<dbReference type="EMBL" id="JBHUMQ010000053">
    <property type="protein sequence ID" value="MFD2695779.1"/>
    <property type="molecule type" value="Genomic_DNA"/>
</dbReference>
<reference evidence="3" key="1">
    <citation type="journal article" date="2019" name="Int. J. Syst. Evol. Microbiol.">
        <title>The Global Catalogue of Microorganisms (GCM) 10K type strain sequencing project: providing services to taxonomists for standard genome sequencing and annotation.</title>
        <authorList>
            <consortium name="The Broad Institute Genomics Platform"/>
            <consortium name="The Broad Institute Genome Sequencing Center for Infectious Disease"/>
            <person name="Wu L."/>
            <person name="Ma J."/>
        </authorList>
    </citation>
    <scope>NUCLEOTIDE SEQUENCE [LARGE SCALE GENOMIC DNA]</scope>
    <source>
        <strain evidence="3">TISTR 2466</strain>
    </source>
</reference>
<dbReference type="Pfam" id="PF13443">
    <property type="entry name" value="HTH_26"/>
    <property type="match status" value="1"/>
</dbReference>
<dbReference type="Gene3D" id="1.10.260.40">
    <property type="entry name" value="lambda repressor-like DNA-binding domains"/>
    <property type="match status" value="1"/>
</dbReference>
<keyword evidence="3" id="KW-1185">Reference proteome</keyword>
<evidence type="ECO:0000313" key="3">
    <source>
        <dbReference type="Proteomes" id="UP001597399"/>
    </source>
</evidence>
<dbReference type="CDD" id="cd00093">
    <property type="entry name" value="HTH_XRE"/>
    <property type="match status" value="1"/>
</dbReference>
<protein>
    <submittedName>
        <fullName evidence="2">Helix-turn-helix domain-containing protein</fullName>
    </submittedName>
</protein>
<dbReference type="PANTHER" id="PTHR37301:SF1">
    <property type="entry name" value="DNA-BINDING PROTEIN"/>
    <property type="match status" value="1"/>
</dbReference>
<name>A0ABW5S900_9BACL</name>
<accession>A0ABW5S900</accession>